<keyword evidence="2 4" id="KW-0863">Zinc-finger</keyword>
<evidence type="ECO:0000256" key="1">
    <source>
        <dbReference type="ARBA" id="ARBA00022723"/>
    </source>
</evidence>
<sequence length="568" mass="64520">MDPDEIKREALSDSSKSLVKLGEMVAENTSLFQPVVEIVRVGLSILEKPYETYNPSDPNRHRKTLEIAANLFTGLNSALAPRIFRSSPGDIASLQTVAGPIYEWALVFYQTHFLDIAEVTRDKSLLVDVCLQLAKLFQSFSLVQELANIMATTPGFITRVTMLWIHSIWNVLDMRLYYQPTVISLSSQRQVIQRCLDCSIPGDIIAKCCSIMLTQKSTSSPSGTYPMDGPIGFVVAISGFSEKFRHALVAKHAPSWLCRQLSIHISKEKDGIIEDPLRTVEVILTGVWRFGLEGPRCIVDMLDSNIVALLSNCASLPGSRCTKESVRLLELIAKFLFYRPIIPRVAKCLRALDIESLTPGPIRDALLSLKEVTLLRERVLENYVQSREYCRCSLFKCKINNDFDDEDPANKDRPRLVLRHCAKCHSVSYCSAECQKIDWKNSHKLMCKMISHRVLDGLPPDLTERDRHFILYIVEQDVRDNEEIIEKLKAEHQGPGVPFVEINYDAVPRTIVIKTSEEFRGRELPEDHMEHVEDAKCGKMVIGFRVSHTTEEVFDAVVTYPFDWRIIF</sequence>
<dbReference type="EMBL" id="KZ293475">
    <property type="protein sequence ID" value="PBK61518.1"/>
    <property type="molecule type" value="Genomic_DNA"/>
</dbReference>
<evidence type="ECO:0000259" key="5">
    <source>
        <dbReference type="PROSITE" id="PS50865"/>
    </source>
</evidence>
<reference evidence="7" key="1">
    <citation type="journal article" date="2017" name="Nat. Ecol. Evol.">
        <title>Genome expansion and lineage-specific genetic innovations in the forest pathogenic fungi Armillaria.</title>
        <authorList>
            <person name="Sipos G."/>
            <person name="Prasanna A.N."/>
            <person name="Walter M.C."/>
            <person name="O'Connor E."/>
            <person name="Balint B."/>
            <person name="Krizsan K."/>
            <person name="Kiss B."/>
            <person name="Hess J."/>
            <person name="Varga T."/>
            <person name="Slot J."/>
            <person name="Riley R."/>
            <person name="Boka B."/>
            <person name="Rigling D."/>
            <person name="Barry K."/>
            <person name="Lee J."/>
            <person name="Mihaltcheva S."/>
            <person name="LaButti K."/>
            <person name="Lipzen A."/>
            <person name="Waldron R."/>
            <person name="Moloney N.M."/>
            <person name="Sperisen C."/>
            <person name="Kredics L."/>
            <person name="Vagvoelgyi C."/>
            <person name="Patrignani A."/>
            <person name="Fitzpatrick D."/>
            <person name="Nagy I."/>
            <person name="Doyle S."/>
            <person name="Anderson J.B."/>
            <person name="Grigoriev I.V."/>
            <person name="Gueldener U."/>
            <person name="Muensterkoetter M."/>
            <person name="Nagy L.G."/>
        </authorList>
    </citation>
    <scope>NUCLEOTIDE SEQUENCE [LARGE SCALE GENOMIC DNA]</scope>
    <source>
        <strain evidence="7">28-4</strain>
    </source>
</reference>
<keyword evidence="3" id="KW-0862">Zinc</keyword>
<evidence type="ECO:0000256" key="2">
    <source>
        <dbReference type="ARBA" id="ARBA00022771"/>
    </source>
</evidence>
<dbReference type="GO" id="GO:0008270">
    <property type="term" value="F:zinc ion binding"/>
    <property type="evidence" value="ECO:0007669"/>
    <property type="project" value="UniProtKB-KW"/>
</dbReference>
<dbReference type="Gene3D" id="6.10.140.2220">
    <property type="match status" value="1"/>
</dbReference>
<proteinExistence type="predicted"/>
<gene>
    <name evidence="6" type="ORF">ARMSODRAFT_1089689</name>
</gene>
<feature type="domain" description="MYND-type" evidence="5">
    <location>
        <begin position="397"/>
        <end position="447"/>
    </location>
</feature>
<name>A0A2H3B681_9AGAR</name>
<accession>A0A2H3B681</accession>
<dbReference type="AlphaFoldDB" id="A0A2H3B681"/>
<evidence type="ECO:0000256" key="3">
    <source>
        <dbReference type="ARBA" id="ARBA00022833"/>
    </source>
</evidence>
<dbReference type="Pfam" id="PF01753">
    <property type="entry name" value="zf-MYND"/>
    <property type="match status" value="1"/>
</dbReference>
<evidence type="ECO:0000256" key="4">
    <source>
        <dbReference type="PROSITE-ProRule" id="PRU00134"/>
    </source>
</evidence>
<keyword evidence="7" id="KW-1185">Reference proteome</keyword>
<dbReference type="SUPFAM" id="SSF144232">
    <property type="entry name" value="HIT/MYND zinc finger-like"/>
    <property type="match status" value="1"/>
</dbReference>
<organism evidence="6 7">
    <name type="scientific">Armillaria solidipes</name>
    <dbReference type="NCBI Taxonomy" id="1076256"/>
    <lineage>
        <taxon>Eukaryota</taxon>
        <taxon>Fungi</taxon>
        <taxon>Dikarya</taxon>
        <taxon>Basidiomycota</taxon>
        <taxon>Agaricomycotina</taxon>
        <taxon>Agaricomycetes</taxon>
        <taxon>Agaricomycetidae</taxon>
        <taxon>Agaricales</taxon>
        <taxon>Marasmiineae</taxon>
        <taxon>Physalacriaceae</taxon>
        <taxon>Armillaria</taxon>
    </lineage>
</organism>
<evidence type="ECO:0000313" key="7">
    <source>
        <dbReference type="Proteomes" id="UP000218334"/>
    </source>
</evidence>
<dbReference type="PROSITE" id="PS50865">
    <property type="entry name" value="ZF_MYND_2"/>
    <property type="match status" value="1"/>
</dbReference>
<keyword evidence="1" id="KW-0479">Metal-binding</keyword>
<protein>
    <recommendedName>
        <fullName evidence="5">MYND-type domain-containing protein</fullName>
    </recommendedName>
</protein>
<dbReference type="InterPro" id="IPR002893">
    <property type="entry name" value="Znf_MYND"/>
</dbReference>
<dbReference type="STRING" id="1076256.A0A2H3B681"/>
<evidence type="ECO:0000313" key="6">
    <source>
        <dbReference type="EMBL" id="PBK61518.1"/>
    </source>
</evidence>
<dbReference type="Proteomes" id="UP000218334">
    <property type="component" value="Unassembled WGS sequence"/>
</dbReference>